<reference evidence="1" key="2">
    <citation type="journal article" date="2015" name="Data Brief">
        <title>Shoot transcriptome of the giant reed, Arundo donax.</title>
        <authorList>
            <person name="Barrero R.A."/>
            <person name="Guerrero F.D."/>
            <person name="Moolhuijzen P."/>
            <person name="Goolsby J.A."/>
            <person name="Tidwell J."/>
            <person name="Bellgard S.E."/>
            <person name="Bellgard M.I."/>
        </authorList>
    </citation>
    <scope>NUCLEOTIDE SEQUENCE</scope>
    <source>
        <tissue evidence="1">Shoot tissue taken approximately 20 cm above the soil surface</tissue>
    </source>
</reference>
<organism evidence="1">
    <name type="scientific">Arundo donax</name>
    <name type="common">Giant reed</name>
    <name type="synonym">Donax arundinaceus</name>
    <dbReference type="NCBI Taxonomy" id="35708"/>
    <lineage>
        <taxon>Eukaryota</taxon>
        <taxon>Viridiplantae</taxon>
        <taxon>Streptophyta</taxon>
        <taxon>Embryophyta</taxon>
        <taxon>Tracheophyta</taxon>
        <taxon>Spermatophyta</taxon>
        <taxon>Magnoliopsida</taxon>
        <taxon>Liliopsida</taxon>
        <taxon>Poales</taxon>
        <taxon>Poaceae</taxon>
        <taxon>PACMAD clade</taxon>
        <taxon>Arundinoideae</taxon>
        <taxon>Arundineae</taxon>
        <taxon>Arundo</taxon>
    </lineage>
</organism>
<proteinExistence type="predicted"/>
<sequence length="73" mass="8518">MATLDSSRIWVCLPLDTSRLQSVPLKAERRESDVPLLPEIMCPCMYWFANLSSRSWIRFSYDKHCSFFAVSID</sequence>
<reference evidence="1" key="1">
    <citation type="submission" date="2014-09" db="EMBL/GenBank/DDBJ databases">
        <authorList>
            <person name="Magalhaes I.L.F."/>
            <person name="Oliveira U."/>
            <person name="Santos F.R."/>
            <person name="Vidigal T.H.D.A."/>
            <person name="Brescovit A.D."/>
            <person name="Santos A.J."/>
        </authorList>
    </citation>
    <scope>NUCLEOTIDE SEQUENCE</scope>
    <source>
        <tissue evidence="1">Shoot tissue taken approximately 20 cm above the soil surface</tissue>
    </source>
</reference>
<accession>A0A0A9CR72</accession>
<protein>
    <submittedName>
        <fullName evidence="1">Uncharacterized protein</fullName>
    </submittedName>
</protein>
<dbReference type="EMBL" id="GBRH01222000">
    <property type="protein sequence ID" value="JAD75895.1"/>
    <property type="molecule type" value="Transcribed_RNA"/>
</dbReference>
<dbReference type="AlphaFoldDB" id="A0A0A9CR72"/>
<name>A0A0A9CR72_ARUDO</name>
<evidence type="ECO:0000313" key="1">
    <source>
        <dbReference type="EMBL" id="JAD75895.1"/>
    </source>
</evidence>